<dbReference type="Proteomes" id="UP000539175">
    <property type="component" value="Unassembled WGS sequence"/>
</dbReference>
<feature type="transmembrane region" description="Helical" evidence="1">
    <location>
        <begin position="39"/>
        <end position="63"/>
    </location>
</feature>
<keyword evidence="1" id="KW-0472">Membrane</keyword>
<keyword evidence="3" id="KW-1185">Reference proteome</keyword>
<dbReference type="EMBL" id="JACIIZ010000013">
    <property type="protein sequence ID" value="MBB6253735.1"/>
    <property type="molecule type" value="Genomic_DNA"/>
</dbReference>
<keyword evidence="1" id="KW-0812">Transmembrane</keyword>
<dbReference type="AlphaFoldDB" id="A0A7X0B2X7"/>
<evidence type="ECO:0000256" key="1">
    <source>
        <dbReference type="SAM" id="Phobius"/>
    </source>
</evidence>
<comment type="caution">
    <text evidence="2">The sequence shown here is derived from an EMBL/GenBank/DDBJ whole genome shotgun (WGS) entry which is preliminary data.</text>
</comment>
<sequence>MNGFVMMRGKLGGALSGAVVGGHSAAIALIYSVKRNDPIHLVISGALLCALVLFLVSIILTLVGMRRGKVTS</sequence>
<evidence type="ECO:0000313" key="2">
    <source>
        <dbReference type="EMBL" id="MBB6253735.1"/>
    </source>
</evidence>
<gene>
    <name evidence="2" type="ORF">FHS74_004311</name>
</gene>
<feature type="transmembrane region" description="Helical" evidence="1">
    <location>
        <begin position="12"/>
        <end position="33"/>
    </location>
</feature>
<keyword evidence="1" id="KW-1133">Transmembrane helix</keyword>
<evidence type="ECO:0000313" key="3">
    <source>
        <dbReference type="Proteomes" id="UP000539175"/>
    </source>
</evidence>
<accession>A0A7X0B2X7</accession>
<reference evidence="2 3" key="1">
    <citation type="submission" date="2020-08" db="EMBL/GenBank/DDBJ databases">
        <title>Genomic Encyclopedia of Type Strains, Phase IV (KMG-IV): sequencing the most valuable type-strain genomes for metagenomic binning, comparative biology and taxonomic classification.</title>
        <authorList>
            <person name="Goeker M."/>
        </authorList>
    </citation>
    <scope>NUCLEOTIDE SEQUENCE [LARGE SCALE GENOMIC DNA]</scope>
    <source>
        <strain evidence="2 3">DSM 22198</strain>
    </source>
</reference>
<dbReference type="RefSeq" id="WP_184804869.1">
    <property type="nucleotide sequence ID" value="NZ_JACIIZ010000013.1"/>
</dbReference>
<protein>
    <submittedName>
        <fullName evidence="2">Uncharacterized protein</fullName>
    </submittedName>
</protein>
<name>A0A7X0B2X7_9PROT</name>
<proteinExistence type="predicted"/>
<organism evidence="2 3">
    <name type="scientific">Nitrospirillum iridis</name>
    <dbReference type="NCBI Taxonomy" id="765888"/>
    <lineage>
        <taxon>Bacteria</taxon>
        <taxon>Pseudomonadati</taxon>
        <taxon>Pseudomonadota</taxon>
        <taxon>Alphaproteobacteria</taxon>
        <taxon>Rhodospirillales</taxon>
        <taxon>Azospirillaceae</taxon>
        <taxon>Nitrospirillum</taxon>
    </lineage>
</organism>